<dbReference type="EMBL" id="JAUJYO010000006">
    <property type="protein sequence ID" value="KAK1313408.1"/>
    <property type="molecule type" value="Genomic_DNA"/>
</dbReference>
<sequence length="289" mass="32692">MAVLTGGPWVIQDHLLSLQRWKDNFNPSTATFDITPVDPISKSSSEFLGWAHVNRNRGICGNINYSGNNGGGGVWINGTEHRWQSFVYERIPQICQLCGRITHYATQCLSRPNEIVKEKELKTKCSSAKAEDRPWQAVPPCRKSQNSTTAHAKISIISKQESPTSNNQKYTPQGAKGAKTRTQGSGVYWDPWNRPCRRNHCMLETLNKDFQLYRQWTSYIFASGDALYEPMGHLRSWNKTQVGDLPTRVAKTHQRLGMLIEADQSEVLPSALWKGYVKPPISLLHYSDS</sequence>
<dbReference type="InterPro" id="IPR025836">
    <property type="entry name" value="Zn_knuckle_CX2CX4HX4C"/>
</dbReference>
<comment type="caution">
    <text evidence="3">The sequence shown here is derived from an EMBL/GenBank/DDBJ whole genome shotgun (WGS) entry which is preliminary data.</text>
</comment>
<keyword evidence="4" id="KW-1185">Reference proteome</keyword>
<feature type="region of interest" description="Disordered" evidence="1">
    <location>
        <begin position="155"/>
        <end position="184"/>
    </location>
</feature>
<accession>A0AAV9EIR9</accession>
<name>A0AAV9EIR9_ACOCL</name>
<dbReference type="InterPro" id="IPR040256">
    <property type="entry name" value="At4g02000-like"/>
</dbReference>
<evidence type="ECO:0000256" key="1">
    <source>
        <dbReference type="SAM" id="MobiDB-lite"/>
    </source>
</evidence>
<proteinExistence type="predicted"/>
<evidence type="ECO:0000313" key="4">
    <source>
        <dbReference type="Proteomes" id="UP001180020"/>
    </source>
</evidence>
<protein>
    <recommendedName>
        <fullName evidence="2">Zinc knuckle CX2CX4HX4C domain-containing protein</fullName>
    </recommendedName>
</protein>
<feature type="compositionally biased region" description="Polar residues" evidence="1">
    <location>
        <begin position="157"/>
        <end position="171"/>
    </location>
</feature>
<dbReference type="AlphaFoldDB" id="A0AAV9EIR9"/>
<evidence type="ECO:0000313" key="3">
    <source>
        <dbReference type="EMBL" id="KAK1313408.1"/>
    </source>
</evidence>
<evidence type="ECO:0000259" key="2">
    <source>
        <dbReference type="Pfam" id="PF14392"/>
    </source>
</evidence>
<dbReference type="PANTHER" id="PTHR31286:SF180">
    <property type="entry name" value="OS10G0362600 PROTEIN"/>
    <property type="match status" value="1"/>
</dbReference>
<reference evidence="3" key="2">
    <citation type="submission" date="2023-06" db="EMBL/GenBank/DDBJ databases">
        <authorList>
            <person name="Ma L."/>
            <person name="Liu K.-W."/>
            <person name="Li Z."/>
            <person name="Hsiao Y.-Y."/>
            <person name="Qi Y."/>
            <person name="Fu T."/>
            <person name="Tang G."/>
            <person name="Zhang D."/>
            <person name="Sun W.-H."/>
            <person name="Liu D.-K."/>
            <person name="Li Y."/>
            <person name="Chen G.-Z."/>
            <person name="Liu X.-D."/>
            <person name="Liao X.-Y."/>
            <person name="Jiang Y.-T."/>
            <person name="Yu X."/>
            <person name="Hao Y."/>
            <person name="Huang J."/>
            <person name="Zhao X.-W."/>
            <person name="Ke S."/>
            <person name="Chen Y.-Y."/>
            <person name="Wu W.-L."/>
            <person name="Hsu J.-L."/>
            <person name="Lin Y.-F."/>
            <person name="Huang M.-D."/>
            <person name="Li C.-Y."/>
            <person name="Huang L."/>
            <person name="Wang Z.-W."/>
            <person name="Zhao X."/>
            <person name="Zhong W.-Y."/>
            <person name="Peng D.-H."/>
            <person name="Ahmad S."/>
            <person name="Lan S."/>
            <person name="Zhang J.-S."/>
            <person name="Tsai W.-C."/>
            <person name="Van De Peer Y."/>
            <person name="Liu Z.-J."/>
        </authorList>
    </citation>
    <scope>NUCLEOTIDE SEQUENCE</scope>
    <source>
        <strain evidence="3">CP</strain>
        <tissue evidence="3">Leaves</tissue>
    </source>
</reference>
<reference evidence="3" key="1">
    <citation type="journal article" date="2023" name="Nat. Commun.">
        <title>Diploid and tetraploid genomes of Acorus and the evolution of monocots.</title>
        <authorList>
            <person name="Ma L."/>
            <person name="Liu K.W."/>
            <person name="Li Z."/>
            <person name="Hsiao Y.Y."/>
            <person name="Qi Y."/>
            <person name="Fu T."/>
            <person name="Tang G.D."/>
            <person name="Zhang D."/>
            <person name="Sun W.H."/>
            <person name="Liu D.K."/>
            <person name="Li Y."/>
            <person name="Chen G.Z."/>
            <person name="Liu X.D."/>
            <person name="Liao X.Y."/>
            <person name="Jiang Y.T."/>
            <person name="Yu X."/>
            <person name="Hao Y."/>
            <person name="Huang J."/>
            <person name="Zhao X.W."/>
            <person name="Ke S."/>
            <person name="Chen Y.Y."/>
            <person name="Wu W.L."/>
            <person name="Hsu J.L."/>
            <person name="Lin Y.F."/>
            <person name="Huang M.D."/>
            <person name="Li C.Y."/>
            <person name="Huang L."/>
            <person name="Wang Z.W."/>
            <person name="Zhao X."/>
            <person name="Zhong W.Y."/>
            <person name="Peng D.H."/>
            <person name="Ahmad S."/>
            <person name="Lan S."/>
            <person name="Zhang J.S."/>
            <person name="Tsai W.C."/>
            <person name="Van de Peer Y."/>
            <person name="Liu Z.J."/>
        </authorList>
    </citation>
    <scope>NUCLEOTIDE SEQUENCE</scope>
    <source>
        <strain evidence="3">CP</strain>
    </source>
</reference>
<dbReference type="PANTHER" id="PTHR31286">
    <property type="entry name" value="GLYCINE-RICH CELL WALL STRUCTURAL PROTEIN 1.8-LIKE"/>
    <property type="match status" value="1"/>
</dbReference>
<gene>
    <name evidence="3" type="ORF">QJS10_CPA06g00990</name>
</gene>
<organism evidence="3 4">
    <name type="scientific">Acorus calamus</name>
    <name type="common">Sweet flag</name>
    <dbReference type="NCBI Taxonomy" id="4465"/>
    <lineage>
        <taxon>Eukaryota</taxon>
        <taxon>Viridiplantae</taxon>
        <taxon>Streptophyta</taxon>
        <taxon>Embryophyta</taxon>
        <taxon>Tracheophyta</taxon>
        <taxon>Spermatophyta</taxon>
        <taxon>Magnoliopsida</taxon>
        <taxon>Liliopsida</taxon>
        <taxon>Acoraceae</taxon>
        <taxon>Acorus</taxon>
    </lineage>
</organism>
<dbReference type="Proteomes" id="UP001180020">
    <property type="component" value="Unassembled WGS sequence"/>
</dbReference>
<dbReference type="Pfam" id="PF14392">
    <property type="entry name" value="zf-CCHC_4"/>
    <property type="match status" value="1"/>
</dbReference>
<feature type="domain" description="Zinc knuckle CX2CX4HX4C" evidence="2">
    <location>
        <begin position="79"/>
        <end position="109"/>
    </location>
</feature>